<evidence type="ECO:0000256" key="10">
    <source>
        <dbReference type="ARBA" id="ARBA00023268"/>
    </source>
</evidence>
<keyword evidence="8 12" id="KW-0368">Histidine biosynthesis</keyword>
<dbReference type="FunFam" id="3.40.50.720:FF:000094">
    <property type="entry name" value="Bifunctional protein FolD"/>
    <property type="match status" value="1"/>
</dbReference>
<dbReference type="GO" id="GO:0009086">
    <property type="term" value="P:methionine biosynthetic process"/>
    <property type="evidence" value="ECO:0007669"/>
    <property type="project" value="UniProtKB-KW"/>
</dbReference>
<accession>A0A1Q2KXZ9</accession>
<feature type="binding site" evidence="12">
    <location>
        <position position="231"/>
    </location>
    <ligand>
        <name>NADP(+)</name>
        <dbReference type="ChEBI" id="CHEBI:58349"/>
    </ligand>
</feature>
<keyword evidence="10 12" id="KW-0511">Multifunctional enzyme</keyword>
<dbReference type="Gene3D" id="3.40.50.10860">
    <property type="entry name" value="Leucine Dehydrogenase, chain A, domain 1"/>
    <property type="match status" value="1"/>
</dbReference>
<dbReference type="PROSITE" id="PS00767">
    <property type="entry name" value="THF_DHG_CYH_2"/>
    <property type="match status" value="1"/>
</dbReference>
<evidence type="ECO:0000313" key="15">
    <source>
        <dbReference type="EMBL" id="AQQ53023.1"/>
    </source>
</evidence>
<dbReference type="EC" id="1.5.1.5" evidence="12"/>
<dbReference type="Pfam" id="PF00763">
    <property type="entry name" value="THF_DHG_CYH"/>
    <property type="match status" value="1"/>
</dbReference>
<keyword evidence="3 12" id="KW-0028">Amino-acid biosynthesis</keyword>
<comment type="function">
    <text evidence="12">Catalyzes the oxidation of 5,10-methylenetetrahydrofolate to 5,10-methenyltetrahydrofolate and then the hydrolysis of 5,10-methenyltetrahydrofolate to 10-formyltetrahydrofolate.</text>
</comment>
<keyword evidence="9 12" id="KW-0486">Methionine biosynthesis</keyword>
<keyword evidence="2 12" id="KW-0554">One-carbon metabolism</keyword>
<dbReference type="SUPFAM" id="SSF53223">
    <property type="entry name" value="Aminoacid dehydrogenase-like, N-terminal domain"/>
    <property type="match status" value="1"/>
</dbReference>
<dbReference type="HAMAP" id="MF_01576">
    <property type="entry name" value="THF_DHG_CYH"/>
    <property type="match status" value="1"/>
</dbReference>
<evidence type="ECO:0000259" key="13">
    <source>
        <dbReference type="Pfam" id="PF00763"/>
    </source>
</evidence>
<comment type="pathway">
    <text evidence="1 12">One-carbon metabolism; tetrahydrofolate interconversion.</text>
</comment>
<dbReference type="UniPathway" id="UPA00193"/>
<evidence type="ECO:0000256" key="7">
    <source>
        <dbReference type="ARBA" id="ARBA00023002"/>
    </source>
</evidence>
<keyword evidence="7 12" id="KW-0560">Oxidoreductase</keyword>
<dbReference type="PROSITE" id="PS00766">
    <property type="entry name" value="THF_DHG_CYH_1"/>
    <property type="match status" value="1"/>
</dbReference>
<keyword evidence="5 12" id="KW-0378">Hydrolase</keyword>
<dbReference type="GO" id="GO:0004477">
    <property type="term" value="F:methenyltetrahydrofolate cyclohydrolase activity"/>
    <property type="evidence" value="ECO:0007669"/>
    <property type="project" value="UniProtKB-UniRule"/>
</dbReference>
<dbReference type="GO" id="GO:0006164">
    <property type="term" value="P:purine nucleotide biosynthetic process"/>
    <property type="evidence" value="ECO:0007669"/>
    <property type="project" value="UniProtKB-KW"/>
</dbReference>
<dbReference type="PRINTS" id="PR00085">
    <property type="entry name" value="THFDHDRGNASE"/>
</dbReference>
<comment type="caution">
    <text evidence="12">Lacks conserved residue(s) required for the propagation of feature annotation.</text>
</comment>
<dbReference type="GO" id="GO:0004488">
    <property type="term" value="F:methylenetetrahydrofolate dehydrogenase (NADP+) activity"/>
    <property type="evidence" value="ECO:0007669"/>
    <property type="project" value="UniProtKB-UniRule"/>
</dbReference>
<evidence type="ECO:0000256" key="12">
    <source>
        <dbReference type="HAMAP-Rule" id="MF_01576"/>
    </source>
</evidence>
<feature type="domain" description="Tetrahydrofolate dehydrogenase/cyclohydrolase NAD(P)-binding" evidence="14">
    <location>
        <begin position="139"/>
        <end position="279"/>
    </location>
</feature>
<comment type="catalytic activity">
    <reaction evidence="12">
        <text>(6R)-5,10-methylene-5,6,7,8-tetrahydrofolate + NADP(+) = (6R)-5,10-methenyltetrahydrofolate + NADPH</text>
        <dbReference type="Rhea" id="RHEA:22812"/>
        <dbReference type="ChEBI" id="CHEBI:15636"/>
        <dbReference type="ChEBI" id="CHEBI:57455"/>
        <dbReference type="ChEBI" id="CHEBI:57783"/>
        <dbReference type="ChEBI" id="CHEBI:58349"/>
        <dbReference type="EC" id="1.5.1.5"/>
    </reaction>
</comment>
<dbReference type="PANTHER" id="PTHR48099">
    <property type="entry name" value="C-1-TETRAHYDROFOLATE SYNTHASE, CYTOPLASMIC-RELATED"/>
    <property type="match status" value="1"/>
</dbReference>
<dbReference type="GO" id="GO:0000105">
    <property type="term" value="P:L-histidine biosynthetic process"/>
    <property type="evidence" value="ECO:0007669"/>
    <property type="project" value="UniProtKB-KW"/>
</dbReference>
<dbReference type="Pfam" id="PF02882">
    <property type="entry name" value="THF_DHG_CYH_C"/>
    <property type="match status" value="1"/>
</dbReference>
<dbReference type="NCBIfam" id="NF008058">
    <property type="entry name" value="PRK10792.1"/>
    <property type="match status" value="1"/>
</dbReference>
<organism evidence="15 16">
    <name type="scientific">Planococcus lenghuensis</name>
    <dbReference type="NCBI Taxonomy" id="2213202"/>
    <lineage>
        <taxon>Bacteria</taxon>
        <taxon>Bacillati</taxon>
        <taxon>Bacillota</taxon>
        <taxon>Bacilli</taxon>
        <taxon>Bacillales</taxon>
        <taxon>Caryophanaceae</taxon>
        <taxon>Planococcus</taxon>
    </lineage>
</organism>
<reference evidence="15 16" key="1">
    <citation type="submission" date="2017-02" db="EMBL/GenBank/DDBJ databases">
        <title>The complete genomic sequence of a novel cold adapted crude oil-degrading bacterium Planococcus qaidamina Y42.</title>
        <authorList>
            <person name="Yang R."/>
        </authorList>
    </citation>
    <scope>NUCLEOTIDE SEQUENCE [LARGE SCALE GENOMIC DNA]</scope>
    <source>
        <strain evidence="15 16">Y42</strain>
    </source>
</reference>
<dbReference type="KEGG" id="pmar:B0X71_07905"/>
<gene>
    <name evidence="12" type="primary">folD</name>
    <name evidence="15" type="ORF">B0X71_07905</name>
</gene>
<protein>
    <recommendedName>
        <fullName evidence="12">Bifunctional protein FolD</fullName>
    </recommendedName>
    <domain>
        <recommendedName>
            <fullName evidence="12">Methylenetetrahydrofolate dehydrogenase</fullName>
            <ecNumber evidence="12">1.5.1.5</ecNumber>
        </recommendedName>
    </domain>
    <domain>
        <recommendedName>
            <fullName evidence="12">Methenyltetrahydrofolate cyclohydrolase</fullName>
            <ecNumber evidence="12">3.5.4.9</ecNumber>
        </recommendedName>
    </domain>
</protein>
<evidence type="ECO:0000256" key="8">
    <source>
        <dbReference type="ARBA" id="ARBA00023102"/>
    </source>
</evidence>
<dbReference type="SUPFAM" id="SSF51735">
    <property type="entry name" value="NAD(P)-binding Rossmann-fold domains"/>
    <property type="match status" value="1"/>
</dbReference>
<feature type="binding site" evidence="12">
    <location>
        <begin position="165"/>
        <end position="167"/>
    </location>
    <ligand>
        <name>NADP(+)</name>
        <dbReference type="ChEBI" id="CHEBI:58349"/>
    </ligand>
</feature>
<sequence length="292" mass="30997">MTAKLMDGKKVAAAIREDVGKRVEKLAARGVTPGLAVILVGEDPASQTYVKSKQRTCEKLGMRSDLLEFPDTLSETDLLAAIDKLNRDPGIHGILVQLPLPAHIDETHVILAIDPTKDVDGFHPISAGRLLIGEDGFVPCTPNGIMRLLDYYEIDPAGKHAVIIGRSTIVGKPAGLLLLQRNATVTFCHSKTENLEQYTQSADIVIAAVGRPGMLKAHHIKAGAVVIDVGINRGTDGKLTGDAAFDELQDKASFITPVPGGVGPMTIAMLMDNTVRSAEWAAEGQTAGNGVK</sequence>
<comment type="catalytic activity">
    <reaction evidence="11 12">
        <text>(6R)-5,10-methenyltetrahydrofolate + H2O = (6R)-10-formyltetrahydrofolate + H(+)</text>
        <dbReference type="Rhea" id="RHEA:23700"/>
        <dbReference type="ChEBI" id="CHEBI:15377"/>
        <dbReference type="ChEBI" id="CHEBI:15378"/>
        <dbReference type="ChEBI" id="CHEBI:57455"/>
        <dbReference type="ChEBI" id="CHEBI:195366"/>
        <dbReference type="EC" id="3.5.4.9"/>
    </reaction>
</comment>
<proteinExistence type="inferred from homology"/>
<dbReference type="InterPro" id="IPR046346">
    <property type="entry name" value="Aminoacid_DH-like_N_sf"/>
</dbReference>
<dbReference type="NCBIfam" id="NF010783">
    <property type="entry name" value="PRK14186.1"/>
    <property type="match status" value="1"/>
</dbReference>
<evidence type="ECO:0000256" key="6">
    <source>
        <dbReference type="ARBA" id="ARBA00022857"/>
    </source>
</evidence>
<dbReference type="GO" id="GO:0035999">
    <property type="term" value="P:tetrahydrofolate interconversion"/>
    <property type="evidence" value="ECO:0007669"/>
    <property type="project" value="UniProtKB-UniRule"/>
</dbReference>
<keyword evidence="6 12" id="KW-0521">NADP</keyword>
<evidence type="ECO:0000256" key="4">
    <source>
        <dbReference type="ARBA" id="ARBA00022755"/>
    </source>
</evidence>
<keyword evidence="4 12" id="KW-0658">Purine biosynthesis</keyword>
<name>A0A1Q2KXZ9_9BACL</name>
<dbReference type="Proteomes" id="UP000188184">
    <property type="component" value="Chromosome"/>
</dbReference>
<evidence type="ECO:0000256" key="11">
    <source>
        <dbReference type="ARBA" id="ARBA00036357"/>
    </source>
</evidence>
<evidence type="ECO:0000256" key="2">
    <source>
        <dbReference type="ARBA" id="ARBA00022563"/>
    </source>
</evidence>
<dbReference type="RefSeq" id="WP_077588905.1">
    <property type="nucleotide sequence ID" value="NZ_CP019640.1"/>
</dbReference>
<evidence type="ECO:0000259" key="14">
    <source>
        <dbReference type="Pfam" id="PF02882"/>
    </source>
</evidence>
<evidence type="ECO:0000256" key="9">
    <source>
        <dbReference type="ARBA" id="ARBA00023167"/>
    </source>
</evidence>
<comment type="similarity">
    <text evidence="12">Belongs to the tetrahydrofolate dehydrogenase/cyclohydrolase family.</text>
</comment>
<dbReference type="InterPro" id="IPR036291">
    <property type="entry name" value="NAD(P)-bd_dom_sf"/>
</dbReference>
<comment type="subunit">
    <text evidence="12">Homodimer.</text>
</comment>
<evidence type="ECO:0000256" key="1">
    <source>
        <dbReference type="ARBA" id="ARBA00004777"/>
    </source>
</evidence>
<feature type="domain" description="Tetrahydrofolate dehydrogenase/cyclohydrolase catalytic" evidence="13">
    <location>
        <begin position="6"/>
        <end position="120"/>
    </location>
</feature>
<dbReference type="AlphaFoldDB" id="A0A1Q2KXZ9"/>
<keyword evidence="16" id="KW-1185">Reference proteome</keyword>
<dbReference type="EMBL" id="CP019640">
    <property type="protein sequence ID" value="AQQ53023.1"/>
    <property type="molecule type" value="Genomic_DNA"/>
</dbReference>
<dbReference type="InterPro" id="IPR000672">
    <property type="entry name" value="THF_DH/CycHdrlase"/>
</dbReference>
<dbReference type="CDD" id="cd01080">
    <property type="entry name" value="NAD_bind_m-THF_DH_Cyclohyd"/>
    <property type="match status" value="1"/>
</dbReference>
<dbReference type="OrthoDB" id="9803580at2"/>
<dbReference type="PANTHER" id="PTHR48099:SF5">
    <property type="entry name" value="C-1-TETRAHYDROFOLATE SYNTHASE, CYTOPLASMIC"/>
    <property type="match status" value="1"/>
</dbReference>
<dbReference type="InterPro" id="IPR020867">
    <property type="entry name" value="THF_DH/CycHdrlase_CS"/>
</dbReference>
<dbReference type="Gene3D" id="3.40.50.720">
    <property type="entry name" value="NAD(P)-binding Rossmann-like Domain"/>
    <property type="match status" value="1"/>
</dbReference>
<dbReference type="InterPro" id="IPR020631">
    <property type="entry name" value="THF_DH/CycHdrlase_NAD-bd_dom"/>
</dbReference>
<evidence type="ECO:0000256" key="3">
    <source>
        <dbReference type="ARBA" id="ARBA00022605"/>
    </source>
</evidence>
<dbReference type="EC" id="3.5.4.9" evidence="12"/>
<evidence type="ECO:0000313" key="16">
    <source>
        <dbReference type="Proteomes" id="UP000188184"/>
    </source>
</evidence>
<dbReference type="FunFam" id="3.40.50.10860:FF:000001">
    <property type="entry name" value="Bifunctional protein FolD"/>
    <property type="match status" value="1"/>
</dbReference>
<evidence type="ECO:0000256" key="5">
    <source>
        <dbReference type="ARBA" id="ARBA00022801"/>
    </source>
</evidence>
<dbReference type="GO" id="GO:0005829">
    <property type="term" value="C:cytosol"/>
    <property type="evidence" value="ECO:0007669"/>
    <property type="project" value="TreeGrafter"/>
</dbReference>
<dbReference type="InterPro" id="IPR020630">
    <property type="entry name" value="THF_DH/CycHdrlase_cat_dom"/>
</dbReference>